<dbReference type="SMART" id="SM00448">
    <property type="entry name" value="REC"/>
    <property type="match status" value="1"/>
</dbReference>
<dbReference type="PIRSF" id="PIRSF011521">
    <property type="entry name" value="VieB"/>
    <property type="match status" value="1"/>
</dbReference>
<feature type="modified residue" description="4-aspartylphosphate" evidence="1">
    <location>
        <position position="60"/>
    </location>
</feature>
<dbReference type="InterPro" id="IPR011990">
    <property type="entry name" value="TPR-like_helical_dom_sf"/>
</dbReference>
<dbReference type="Pfam" id="PF14559">
    <property type="entry name" value="TPR_19"/>
    <property type="match status" value="1"/>
</dbReference>
<name>A8H1R6_SHEPA</name>
<dbReference type="SUPFAM" id="SSF52172">
    <property type="entry name" value="CheY-like"/>
    <property type="match status" value="1"/>
</dbReference>
<gene>
    <name evidence="3" type="ordered locus">Spea_1176</name>
</gene>
<dbReference type="InterPro" id="IPR001789">
    <property type="entry name" value="Sig_transdc_resp-reg_receiver"/>
</dbReference>
<dbReference type="Proteomes" id="UP000002608">
    <property type="component" value="Chromosome"/>
</dbReference>
<dbReference type="EMBL" id="CP000851">
    <property type="protein sequence ID" value="ABV86503.1"/>
    <property type="molecule type" value="Genomic_DNA"/>
</dbReference>
<evidence type="ECO:0000313" key="3">
    <source>
        <dbReference type="EMBL" id="ABV86503.1"/>
    </source>
</evidence>
<dbReference type="KEGG" id="spl:Spea_1176"/>
<reference evidence="3 4" key="1">
    <citation type="submission" date="2007-10" db="EMBL/GenBank/DDBJ databases">
        <title>Complete sequence of Shewanella pealeana ATCC 700345.</title>
        <authorList>
            <consortium name="US DOE Joint Genome Institute"/>
            <person name="Copeland A."/>
            <person name="Lucas S."/>
            <person name="Lapidus A."/>
            <person name="Barry K."/>
            <person name="Glavina del Rio T."/>
            <person name="Dalin E."/>
            <person name="Tice H."/>
            <person name="Pitluck S."/>
            <person name="Chertkov O."/>
            <person name="Brettin T."/>
            <person name="Bruce D."/>
            <person name="Detter J.C."/>
            <person name="Han C."/>
            <person name="Schmutz J."/>
            <person name="Larimer F."/>
            <person name="Land M."/>
            <person name="Hauser L."/>
            <person name="Kyrpides N."/>
            <person name="Kim E."/>
            <person name="Zhao J.-S.Z."/>
            <person name="Manno D."/>
            <person name="Hawari J."/>
            <person name="Richardson P."/>
        </authorList>
    </citation>
    <scope>NUCLEOTIDE SEQUENCE [LARGE SCALE GENOMIC DNA]</scope>
    <source>
        <strain evidence="4">ATCC 700345 / ANG-SQ1</strain>
    </source>
</reference>
<organism evidence="3 4">
    <name type="scientific">Shewanella pealeana (strain ATCC 700345 / ANG-SQ1)</name>
    <dbReference type="NCBI Taxonomy" id="398579"/>
    <lineage>
        <taxon>Bacteria</taxon>
        <taxon>Pseudomonadati</taxon>
        <taxon>Pseudomonadota</taxon>
        <taxon>Gammaproteobacteria</taxon>
        <taxon>Alteromonadales</taxon>
        <taxon>Shewanellaceae</taxon>
        <taxon>Shewanella</taxon>
    </lineage>
</organism>
<evidence type="ECO:0000313" key="4">
    <source>
        <dbReference type="Proteomes" id="UP000002608"/>
    </source>
</evidence>
<sequence>MQSFQSLKVLVVDDAPTFLFTIKSMLVKLGFLENSVQTCKSAKIALELVSNKPFDVIICDYNFGTGMNGKQLFEEFKHLNLLSDEAVFILVTGDNSAATVRPIIELKPDEYLLKPFNAVSLKERISVAIRRRQKLSGLYAAERTLDAQKGLQLCDDLAPFHPEYYFVVKRFRASFLTMLQRHEQAKQVYESTLAKKELDWAKVGLANSLANLGQTDEAEKIINQLLMSSPNDTRIRTEAAYLKLKSHDTPAAISHLEIASQLVPGNSERELIIVNLCLSVEDYQQALNRYRLYLEINKDTYRNNEFAKLTLIRVLLYACQTSPNKANLIEEAKHHFRLLMESKDASIQDEIELIKAHISLELGFFRSAINILKNLHSKECFSHFYAAYHYAWLLNAMSVENEFNQAIQWCSQTLGYEQSQIVFSSKVTMLDGLKNSNESKKSWLKEKYLTIKKDQIDNSTLLETYLAIHEKAPLLKMVCLNIIKSLSYVWPQGAGVVQVKLIISRCDNVVRQLYAEQELVNINYQDYYLAAIDKCKGRVK</sequence>
<dbReference type="Gene3D" id="3.40.50.2300">
    <property type="match status" value="1"/>
</dbReference>
<dbReference type="InterPro" id="IPR052048">
    <property type="entry name" value="ST_Response_Regulator"/>
</dbReference>
<dbReference type="PANTHER" id="PTHR43228:SF1">
    <property type="entry name" value="TWO-COMPONENT RESPONSE REGULATOR ARR22"/>
    <property type="match status" value="1"/>
</dbReference>
<protein>
    <submittedName>
        <fullName evidence="3">Response regulator receiver protein</fullName>
    </submittedName>
</protein>
<dbReference type="GO" id="GO:0000160">
    <property type="term" value="P:phosphorelay signal transduction system"/>
    <property type="evidence" value="ECO:0007669"/>
    <property type="project" value="InterPro"/>
</dbReference>
<keyword evidence="1" id="KW-0597">Phosphoprotein</keyword>
<dbReference type="InterPro" id="IPR011006">
    <property type="entry name" value="CheY-like_superfamily"/>
</dbReference>
<dbReference type="OrthoDB" id="7298659at2"/>
<dbReference type="eggNOG" id="COG0784">
    <property type="taxonomic scope" value="Bacteria"/>
</dbReference>
<dbReference type="SUPFAM" id="SSF48452">
    <property type="entry name" value="TPR-like"/>
    <property type="match status" value="1"/>
</dbReference>
<dbReference type="STRING" id="398579.Spea_1176"/>
<evidence type="ECO:0000256" key="1">
    <source>
        <dbReference type="PROSITE-ProRule" id="PRU00169"/>
    </source>
</evidence>
<dbReference type="PROSITE" id="PS50110">
    <property type="entry name" value="RESPONSE_REGULATORY"/>
    <property type="match status" value="1"/>
</dbReference>
<proteinExistence type="predicted"/>
<dbReference type="Pfam" id="PF00072">
    <property type="entry name" value="Response_reg"/>
    <property type="match status" value="1"/>
</dbReference>
<dbReference type="RefSeq" id="WP_012154430.1">
    <property type="nucleotide sequence ID" value="NC_009901.1"/>
</dbReference>
<dbReference type="InterPro" id="IPR014460">
    <property type="entry name" value="Sig_transdc_resp-reg_VieB"/>
</dbReference>
<evidence type="ECO:0000259" key="2">
    <source>
        <dbReference type="PROSITE" id="PS50110"/>
    </source>
</evidence>
<accession>A8H1R6</accession>
<dbReference type="AlphaFoldDB" id="A8H1R6"/>
<dbReference type="PANTHER" id="PTHR43228">
    <property type="entry name" value="TWO-COMPONENT RESPONSE REGULATOR"/>
    <property type="match status" value="1"/>
</dbReference>
<dbReference type="Gene3D" id="1.25.40.10">
    <property type="entry name" value="Tetratricopeptide repeat domain"/>
    <property type="match status" value="1"/>
</dbReference>
<dbReference type="HOGENOM" id="CLU_035496_0_0_6"/>
<dbReference type="CDD" id="cd17589">
    <property type="entry name" value="REC_TPR"/>
    <property type="match status" value="1"/>
</dbReference>
<keyword evidence="4" id="KW-1185">Reference proteome</keyword>
<feature type="domain" description="Response regulatory" evidence="2">
    <location>
        <begin position="8"/>
        <end position="129"/>
    </location>
</feature>
<dbReference type="eggNOG" id="COG5010">
    <property type="taxonomic scope" value="Bacteria"/>
</dbReference>